<reference evidence="2" key="1">
    <citation type="submission" date="2020-11" db="EMBL/GenBank/DDBJ databases">
        <authorList>
            <consortium name="DOE Joint Genome Institute"/>
            <person name="Ahrendt S."/>
            <person name="Riley R."/>
            <person name="Andreopoulos W."/>
            <person name="Labutti K."/>
            <person name="Pangilinan J."/>
            <person name="Ruiz-Duenas F.J."/>
            <person name="Barrasa J.M."/>
            <person name="Sanchez-Garcia M."/>
            <person name="Camarero S."/>
            <person name="Miyauchi S."/>
            <person name="Serrano A."/>
            <person name="Linde D."/>
            <person name="Babiker R."/>
            <person name="Drula E."/>
            <person name="Ayuso-Fernandez I."/>
            <person name="Pacheco R."/>
            <person name="Padilla G."/>
            <person name="Ferreira P."/>
            <person name="Barriuso J."/>
            <person name="Kellner H."/>
            <person name="Castanera R."/>
            <person name="Alfaro M."/>
            <person name="Ramirez L."/>
            <person name="Pisabarro A.G."/>
            <person name="Kuo A."/>
            <person name="Tritt A."/>
            <person name="Lipzen A."/>
            <person name="He G."/>
            <person name="Yan M."/>
            <person name="Ng V."/>
            <person name="Cullen D."/>
            <person name="Martin F."/>
            <person name="Rosso M.-N."/>
            <person name="Henrissat B."/>
            <person name="Hibbett D."/>
            <person name="Martinez A.T."/>
            <person name="Grigoriev I.V."/>
        </authorList>
    </citation>
    <scope>NUCLEOTIDE SEQUENCE</scope>
    <source>
        <strain evidence="2">CBS 506.95</strain>
    </source>
</reference>
<keyword evidence="1" id="KW-0812">Transmembrane</keyword>
<name>A0A9P6JJZ0_9AGAR</name>
<dbReference type="EMBL" id="MU157911">
    <property type="protein sequence ID" value="KAF9523742.1"/>
    <property type="molecule type" value="Genomic_DNA"/>
</dbReference>
<evidence type="ECO:0000313" key="2">
    <source>
        <dbReference type="EMBL" id="KAF9523742.1"/>
    </source>
</evidence>
<accession>A0A9P6JJZ0</accession>
<keyword evidence="1" id="KW-1133">Transmembrane helix</keyword>
<sequence length="77" mass="8543">MVCKYVLNDMPPSRDHAIRIPYAAARISTLAVFLFAVPVIPSLDQFLVNVSHIRISVYTALRRCGLSTFSPYAAFLG</sequence>
<gene>
    <name evidence="2" type="ORF">CPB83DRAFT_862397</name>
</gene>
<evidence type="ECO:0000313" key="3">
    <source>
        <dbReference type="Proteomes" id="UP000807306"/>
    </source>
</evidence>
<evidence type="ECO:0000256" key="1">
    <source>
        <dbReference type="SAM" id="Phobius"/>
    </source>
</evidence>
<proteinExistence type="predicted"/>
<dbReference type="Proteomes" id="UP000807306">
    <property type="component" value="Unassembled WGS sequence"/>
</dbReference>
<feature type="transmembrane region" description="Helical" evidence="1">
    <location>
        <begin position="20"/>
        <end position="40"/>
    </location>
</feature>
<keyword evidence="3" id="KW-1185">Reference proteome</keyword>
<protein>
    <submittedName>
        <fullName evidence="2">Uncharacterized protein</fullName>
    </submittedName>
</protein>
<comment type="caution">
    <text evidence="2">The sequence shown here is derived from an EMBL/GenBank/DDBJ whole genome shotgun (WGS) entry which is preliminary data.</text>
</comment>
<dbReference type="AlphaFoldDB" id="A0A9P6JJZ0"/>
<keyword evidence="1" id="KW-0472">Membrane</keyword>
<organism evidence="2 3">
    <name type="scientific">Crepidotus variabilis</name>
    <dbReference type="NCBI Taxonomy" id="179855"/>
    <lineage>
        <taxon>Eukaryota</taxon>
        <taxon>Fungi</taxon>
        <taxon>Dikarya</taxon>
        <taxon>Basidiomycota</taxon>
        <taxon>Agaricomycotina</taxon>
        <taxon>Agaricomycetes</taxon>
        <taxon>Agaricomycetidae</taxon>
        <taxon>Agaricales</taxon>
        <taxon>Agaricineae</taxon>
        <taxon>Crepidotaceae</taxon>
        <taxon>Crepidotus</taxon>
    </lineage>
</organism>